<dbReference type="SUPFAM" id="SSF103481">
    <property type="entry name" value="Multidrug resistance efflux transporter EmrE"/>
    <property type="match status" value="2"/>
</dbReference>
<feature type="transmembrane region" description="Helical" evidence="1">
    <location>
        <begin position="216"/>
        <end position="238"/>
    </location>
</feature>
<sequence>MTGEIAALLTACCWALAARLYRHLGASFNAISLNFWKGLISLLVLLPLGFLLPSIELTSYQLALLLLSGAIGIGLGDTFFFLALRRLGDRQCLLVAETLAPLITALLAMLWLSEWLLWQHWLGMALIFLAVERVLRAGSTSSGTPLNWSGLQFAALAALCQAIGAVISRDIFLHTEVSVLQASNWRFLGGMAIILVLMLLWRQRPLPRPAFCWRPWLVLLVAALVGTTAAMLLQMLAFSHTKAAIAQTLLATSIVLSLLLTKLLGDAIPKGSIHWTLAALLGVGLLLA</sequence>
<feature type="transmembrane region" description="Helical" evidence="1">
    <location>
        <begin position="118"/>
        <end position="135"/>
    </location>
</feature>
<organism evidence="3 4">
    <name type="scientific">Alkalimonas amylolytica</name>
    <dbReference type="NCBI Taxonomy" id="152573"/>
    <lineage>
        <taxon>Bacteria</taxon>
        <taxon>Pseudomonadati</taxon>
        <taxon>Pseudomonadota</taxon>
        <taxon>Gammaproteobacteria</taxon>
        <taxon>Alkalimonas</taxon>
    </lineage>
</organism>
<feature type="transmembrane region" description="Helical" evidence="1">
    <location>
        <begin position="34"/>
        <end position="55"/>
    </location>
</feature>
<dbReference type="STRING" id="152573.SAMN04488051_103383"/>
<dbReference type="Proteomes" id="UP000198773">
    <property type="component" value="Unassembled WGS sequence"/>
</dbReference>
<feature type="domain" description="EamA" evidence="2">
    <location>
        <begin position="149"/>
        <end position="287"/>
    </location>
</feature>
<dbReference type="Pfam" id="PF00892">
    <property type="entry name" value="EamA"/>
    <property type="match status" value="2"/>
</dbReference>
<dbReference type="EMBL" id="FNRM01000003">
    <property type="protein sequence ID" value="SEA48039.1"/>
    <property type="molecule type" value="Genomic_DNA"/>
</dbReference>
<name>A0A1H4BIQ7_ALKAM</name>
<dbReference type="GO" id="GO:0016020">
    <property type="term" value="C:membrane"/>
    <property type="evidence" value="ECO:0007669"/>
    <property type="project" value="InterPro"/>
</dbReference>
<feature type="transmembrane region" description="Helical" evidence="1">
    <location>
        <begin position="244"/>
        <end position="264"/>
    </location>
</feature>
<dbReference type="OrthoDB" id="6235706at2"/>
<dbReference type="InterPro" id="IPR000620">
    <property type="entry name" value="EamA_dom"/>
</dbReference>
<dbReference type="AlphaFoldDB" id="A0A1H4BIQ7"/>
<reference evidence="3 4" key="1">
    <citation type="submission" date="2016-10" db="EMBL/GenBank/DDBJ databases">
        <authorList>
            <person name="de Groot N.N."/>
        </authorList>
    </citation>
    <scope>NUCLEOTIDE SEQUENCE [LARGE SCALE GENOMIC DNA]</scope>
    <source>
        <strain evidence="3 4">CGMCC 1.3430</strain>
    </source>
</reference>
<feature type="transmembrane region" description="Helical" evidence="1">
    <location>
        <begin position="147"/>
        <end position="167"/>
    </location>
</feature>
<keyword evidence="1" id="KW-0472">Membrane</keyword>
<feature type="domain" description="EamA" evidence="2">
    <location>
        <begin position="2"/>
        <end position="131"/>
    </location>
</feature>
<keyword evidence="1" id="KW-0812">Transmembrane</keyword>
<feature type="transmembrane region" description="Helical" evidence="1">
    <location>
        <begin position="61"/>
        <end position="84"/>
    </location>
</feature>
<gene>
    <name evidence="3" type="ORF">SAMN04488051_103383</name>
</gene>
<protein>
    <submittedName>
        <fullName evidence="3">EamA-like transporter family protein</fullName>
    </submittedName>
</protein>
<evidence type="ECO:0000259" key="2">
    <source>
        <dbReference type="Pfam" id="PF00892"/>
    </source>
</evidence>
<keyword evidence="1" id="KW-1133">Transmembrane helix</keyword>
<feature type="transmembrane region" description="Helical" evidence="1">
    <location>
        <begin position="91"/>
        <end position="112"/>
    </location>
</feature>
<dbReference type="PANTHER" id="PTHR22911">
    <property type="entry name" value="ACYL-MALONYL CONDENSING ENZYME-RELATED"/>
    <property type="match status" value="1"/>
</dbReference>
<proteinExistence type="predicted"/>
<feature type="transmembrane region" description="Helical" evidence="1">
    <location>
        <begin position="187"/>
        <end position="204"/>
    </location>
</feature>
<keyword evidence="4" id="KW-1185">Reference proteome</keyword>
<dbReference type="RefSeq" id="WP_091341730.1">
    <property type="nucleotide sequence ID" value="NZ_FNRM01000003.1"/>
</dbReference>
<evidence type="ECO:0000256" key="1">
    <source>
        <dbReference type="SAM" id="Phobius"/>
    </source>
</evidence>
<accession>A0A1H4BIQ7</accession>
<dbReference type="InterPro" id="IPR037185">
    <property type="entry name" value="EmrE-like"/>
</dbReference>
<evidence type="ECO:0000313" key="3">
    <source>
        <dbReference type="EMBL" id="SEA48039.1"/>
    </source>
</evidence>
<evidence type="ECO:0000313" key="4">
    <source>
        <dbReference type="Proteomes" id="UP000198773"/>
    </source>
</evidence>
<dbReference type="PANTHER" id="PTHR22911:SF137">
    <property type="entry name" value="SOLUTE CARRIER FAMILY 35 MEMBER G2-RELATED"/>
    <property type="match status" value="1"/>
</dbReference>